<protein>
    <recommendedName>
        <fullName evidence="3">HEAT repeat domain-containing protein</fullName>
    </recommendedName>
</protein>
<dbReference type="Gene3D" id="1.25.10.10">
    <property type="entry name" value="Leucine-rich Repeat Variant"/>
    <property type="match status" value="1"/>
</dbReference>
<dbReference type="SUPFAM" id="SSF48371">
    <property type="entry name" value="ARM repeat"/>
    <property type="match status" value="1"/>
</dbReference>
<proteinExistence type="predicted"/>
<evidence type="ECO:0000313" key="2">
    <source>
        <dbReference type="Proteomes" id="UP001221411"/>
    </source>
</evidence>
<dbReference type="InterPro" id="IPR016024">
    <property type="entry name" value="ARM-type_fold"/>
</dbReference>
<dbReference type="Proteomes" id="UP001221411">
    <property type="component" value="Unassembled WGS sequence"/>
</dbReference>
<comment type="caution">
    <text evidence="1">The sequence shown here is derived from an EMBL/GenBank/DDBJ whole genome shotgun (WGS) entry which is preliminary data.</text>
</comment>
<reference evidence="1 2" key="1">
    <citation type="submission" date="2022-11" db="EMBL/GenBank/DDBJ databases">
        <title>Minimal conservation of predation-associated metabolite biosynthetic gene clusters underscores biosynthetic potential of Myxococcota including descriptions for ten novel species: Archangium lansinium sp. nov., Myxococcus landrumus sp. nov., Nannocystis bai.</title>
        <authorList>
            <person name="Ahearne A."/>
            <person name="Stevens C."/>
            <person name="Dowd S."/>
        </authorList>
    </citation>
    <scope>NUCLEOTIDE SEQUENCE [LARGE SCALE GENOMIC DNA]</scope>
    <source>
        <strain evidence="1 2">RJM3</strain>
    </source>
</reference>
<dbReference type="RefSeq" id="WP_271916074.1">
    <property type="nucleotide sequence ID" value="NZ_JAQNDO010000001.1"/>
</dbReference>
<evidence type="ECO:0000313" key="1">
    <source>
        <dbReference type="EMBL" id="MDC0740868.1"/>
    </source>
</evidence>
<organism evidence="1 2">
    <name type="scientific">Polyangium mundeleinium</name>
    <dbReference type="NCBI Taxonomy" id="2995306"/>
    <lineage>
        <taxon>Bacteria</taxon>
        <taxon>Pseudomonadati</taxon>
        <taxon>Myxococcota</taxon>
        <taxon>Polyangia</taxon>
        <taxon>Polyangiales</taxon>
        <taxon>Polyangiaceae</taxon>
        <taxon>Polyangium</taxon>
    </lineage>
</organism>
<sequence>MIAFRKMGAAASEALPALIALLSHPSAPLRRELVHAFALIAKGSNEAEAVEQCAAALVQMQNDPDVEVRYEAMCAIRGRVPVREL</sequence>
<dbReference type="EMBL" id="JAQNDO010000001">
    <property type="protein sequence ID" value="MDC0740868.1"/>
    <property type="molecule type" value="Genomic_DNA"/>
</dbReference>
<gene>
    <name evidence="1" type="ORF">POL67_05890</name>
</gene>
<accession>A0ABT5EI66</accession>
<evidence type="ECO:0008006" key="3">
    <source>
        <dbReference type="Google" id="ProtNLM"/>
    </source>
</evidence>
<name>A0ABT5EI66_9BACT</name>
<keyword evidence="2" id="KW-1185">Reference proteome</keyword>
<dbReference type="InterPro" id="IPR011989">
    <property type="entry name" value="ARM-like"/>
</dbReference>